<dbReference type="InterPro" id="IPR004088">
    <property type="entry name" value="KH_dom_type_1"/>
</dbReference>
<evidence type="ECO:0000259" key="4">
    <source>
        <dbReference type="SMART" id="SM00322"/>
    </source>
</evidence>
<name>A0A914E591_9BILA</name>
<dbReference type="Proteomes" id="UP000887540">
    <property type="component" value="Unplaced"/>
</dbReference>
<dbReference type="WBParaSite" id="ACRNAN_scaffold5582.g7411.t1">
    <property type="protein sequence ID" value="ACRNAN_scaffold5582.g7411.t1"/>
    <property type="gene ID" value="ACRNAN_scaffold5582.g7411"/>
</dbReference>
<accession>A0A914E591</accession>
<feature type="domain" description="K Homology" evidence="4">
    <location>
        <begin position="187"/>
        <end position="255"/>
    </location>
</feature>
<sequence>MPGAIIGKGGEYINAVSKKFDAYLDVPDSGTPERVLTMTVSLGQIKDCFTEILNKLAEKQQDREDLDIRVIVNQNHAGAIIGRGGSKIKELQDQTKSKITVYKTCCPGSTDRVVQINTDQTNMPEVVQAIIDFISDIPIKGEQCQYDASYYDPHMALDYGGYSFDYSERFHGGTIPSTGGNDELEEGKYQLRLLIPTKSAGVIIGKGGETIKSISHKFEATIDVRDRGTPERVFNMTVALDRIKDCFAEILDKLAERQQRENRNDLDIRMIVNENHAGAIIGRGGSKIKELQDQTKSSITVYKTCCPGSTDRVVQITTGQSNMPEVVQAIIDFIREIPIKGVQRPYDASFYDPHIALEYGGFVDRSYGGPPAPMGVPYGGGYGDYGPPSRGGRGGPGALGRGGYGGFSDFGGYIPGRSDRLRIPPPPMGRRGGYGPPSRGGRGGSGAPGRGGYYGSGGYGGPHDIPSYGGDYNDGADDSETQTTQVTIPNDMSGTFIGNGGECILRIRQESGAKIDVGQPYGNERVVYITGTPDQIQHAQHMLVQTVRYSSYT</sequence>
<dbReference type="Gene3D" id="3.30.1370.10">
    <property type="entry name" value="K Homology domain, type 1"/>
    <property type="match status" value="5"/>
</dbReference>
<evidence type="ECO:0000256" key="1">
    <source>
        <dbReference type="ARBA" id="ARBA00022737"/>
    </source>
</evidence>
<proteinExistence type="predicted"/>
<organism evidence="5 6">
    <name type="scientific">Acrobeloides nanus</name>
    <dbReference type="NCBI Taxonomy" id="290746"/>
    <lineage>
        <taxon>Eukaryota</taxon>
        <taxon>Metazoa</taxon>
        <taxon>Ecdysozoa</taxon>
        <taxon>Nematoda</taxon>
        <taxon>Chromadorea</taxon>
        <taxon>Rhabditida</taxon>
        <taxon>Tylenchina</taxon>
        <taxon>Cephalobomorpha</taxon>
        <taxon>Cephaloboidea</taxon>
        <taxon>Cephalobidae</taxon>
        <taxon>Acrobeloides</taxon>
    </lineage>
</organism>
<dbReference type="CDD" id="cd22432">
    <property type="entry name" value="KH-I_HNRNPK_rpt1"/>
    <property type="match status" value="1"/>
</dbReference>
<dbReference type="PROSITE" id="PS50084">
    <property type="entry name" value="KH_TYPE_1"/>
    <property type="match status" value="5"/>
</dbReference>
<dbReference type="PANTHER" id="PTHR10288">
    <property type="entry name" value="KH DOMAIN CONTAINING RNA BINDING PROTEIN"/>
    <property type="match status" value="1"/>
</dbReference>
<evidence type="ECO:0000256" key="3">
    <source>
        <dbReference type="SAM" id="MobiDB-lite"/>
    </source>
</evidence>
<reference evidence="6" key="1">
    <citation type="submission" date="2022-11" db="UniProtKB">
        <authorList>
            <consortium name="WormBaseParasite"/>
        </authorList>
    </citation>
    <scope>IDENTIFICATION</scope>
</reference>
<dbReference type="GO" id="GO:0003723">
    <property type="term" value="F:RNA binding"/>
    <property type="evidence" value="ECO:0007669"/>
    <property type="project" value="UniProtKB-UniRule"/>
</dbReference>
<dbReference type="InterPro" id="IPR004087">
    <property type="entry name" value="KH_dom"/>
</dbReference>
<feature type="region of interest" description="Disordered" evidence="3">
    <location>
        <begin position="417"/>
        <end position="493"/>
    </location>
</feature>
<keyword evidence="1" id="KW-0677">Repeat</keyword>
<dbReference type="SUPFAM" id="SSF54791">
    <property type="entry name" value="Eukaryotic type KH-domain (KH-domain type I)"/>
    <property type="match status" value="5"/>
</dbReference>
<evidence type="ECO:0000313" key="6">
    <source>
        <dbReference type="WBParaSite" id="ACRNAN_scaffold5582.g7411.t1"/>
    </source>
</evidence>
<feature type="compositionally biased region" description="Gly residues" evidence="3">
    <location>
        <begin position="430"/>
        <end position="461"/>
    </location>
</feature>
<dbReference type="AlphaFoldDB" id="A0A914E591"/>
<feature type="domain" description="K Homology" evidence="4">
    <location>
        <begin position="2"/>
        <end position="57"/>
    </location>
</feature>
<keyword evidence="5" id="KW-1185">Reference proteome</keyword>
<feature type="domain" description="K Homology" evidence="4">
    <location>
        <begin position="264"/>
        <end position="335"/>
    </location>
</feature>
<feature type="domain" description="K Homology" evidence="4">
    <location>
        <begin position="480"/>
        <end position="548"/>
    </location>
</feature>
<feature type="domain" description="K Homology" evidence="4">
    <location>
        <begin position="64"/>
        <end position="135"/>
    </location>
</feature>
<protein>
    <submittedName>
        <fullName evidence="6">K Homology domain-containing protein</fullName>
    </submittedName>
</protein>
<dbReference type="SMART" id="SM00322">
    <property type="entry name" value="KH"/>
    <property type="match status" value="5"/>
</dbReference>
<dbReference type="InterPro" id="IPR036612">
    <property type="entry name" value="KH_dom_type_1_sf"/>
</dbReference>
<feature type="compositionally biased region" description="Polar residues" evidence="3">
    <location>
        <begin position="481"/>
        <end position="493"/>
    </location>
</feature>
<keyword evidence="2" id="KW-0694">RNA-binding</keyword>
<dbReference type="Pfam" id="PF00013">
    <property type="entry name" value="KH_1"/>
    <property type="match status" value="5"/>
</dbReference>
<evidence type="ECO:0000256" key="2">
    <source>
        <dbReference type="PROSITE-ProRule" id="PRU00117"/>
    </source>
</evidence>
<evidence type="ECO:0000313" key="5">
    <source>
        <dbReference type="Proteomes" id="UP000887540"/>
    </source>
</evidence>